<dbReference type="EMBL" id="KZ995102">
    <property type="protein sequence ID" value="RKO91361.1"/>
    <property type="molecule type" value="Genomic_DNA"/>
</dbReference>
<evidence type="ECO:0000313" key="4">
    <source>
        <dbReference type="Proteomes" id="UP000269721"/>
    </source>
</evidence>
<evidence type="ECO:0000313" key="3">
    <source>
        <dbReference type="EMBL" id="RKO91361.1"/>
    </source>
</evidence>
<dbReference type="AlphaFoldDB" id="A0A4P9WF60"/>
<organism evidence="3 4">
    <name type="scientific">Blyttiomyces helicus</name>
    <dbReference type="NCBI Taxonomy" id="388810"/>
    <lineage>
        <taxon>Eukaryota</taxon>
        <taxon>Fungi</taxon>
        <taxon>Fungi incertae sedis</taxon>
        <taxon>Chytridiomycota</taxon>
        <taxon>Chytridiomycota incertae sedis</taxon>
        <taxon>Chytridiomycetes</taxon>
        <taxon>Chytridiomycetes incertae sedis</taxon>
        <taxon>Blyttiomyces</taxon>
    </lineage>
</organism>
<dbReference type="OrthoDB" id="2160967at2759"/>
<accession>A0A4P9WF60</accession>
<feature type="coiled-coil region" evidence="1">
    <location>
        <begin position="310"/>
        <end position="337"/>
    </location>
</feature>
<name>A0A4P9WF60_9FUNG</name>
<evidence type="ECO:0000256" key="1">
    <source>
        <dbReference type="SAM" id="Coils"/>
    </source>
</evidence>
<proteinExistence type="predicted"/>
<feature type="compositionally biased region" description="Low complexity" evidence="2">
    <location>
        <begin position="1"/>
        <end position="23"/>
    </location>
</feature>
<dbReference type="Proteomes" id="UP000269721">
    <property type="component" value="Unassembled WGS sequence"/>
</dbReference>
<sequence length="398" mass="43594">MSVPARSASFTSSPRSRSTSVSRSRSHTRSVDSASRSLTPPPRSSDAVRQSRSRSTSRSRAGRNRRTSSPPSAPTPAHTSDRENAVASASSSVGDLATNRDDATRVFAVSELTVQFYFSRRALLRVDAESVWVAAEDEEVFDEEGRPARVVGEAGGKGLPGSDGWQLLDFVDKILLMDVGKLLGDRLETASLIFQLNSRAGVNIFQATSEKQKREIFNLIRVMTELKIASPVSSSETRIKSASRYALVANINYPLRNPFMSLTRPSTYALSEQSVKSASDLHVFVRTGLEEKTAALSAIVAKFEELDALNASLAETLETCRQENEALMARVAEVDRTSRDAATIISTMQQRVDDKAQAMEKGARLLELIEIRMKNPLAGKEWTWRHMAVGGKHPLPPA</sequence>
<feature type="compositionally biased region" description="Low complexity" evidence="2">
    <location>
        <begin position="67"/>
        <end position="78"/>
    </location>
</feature>
<keyword evidence="1" id="KW-0175">Coiled coil</keyword>
<evidence type="ECO:0000256" key="2">
    <source>
        <dbReference type="SAM" id="MobiDB-lite"/>
    </source>
</evidence>
<protein>
    <submittedName>
        <fullName evidence="3">Uncharacterized protein</fullName>
    </submittedName>
</protein>
<keyword evidence="4" id="KW-1185">Reference proteome</keyword>
<feature type="region of interest" description="Disordered" evidence="2">
    <location>
        <begin position="1"/>
        <end position="95"/>
    </location>
</feature>
<reference evidence="4" key="1">
    <citation type="journal article" date="2018" name="Nat. Microbiol.">
        <title>Leveraging single-cell genomics to expand the fungal tree of life.</title>
        <authorList>
            <person name="Ahrendt S.R."/>
            <person name="Quandt C.A."/>
            <person name="Ciobanu D."/>
            <person name="Clum A."/>
            <person name="Salamov A."/>
            <person name="Andreopoulos B."/>
            <person name="Cheng J.F."/>
            <person name="Woyke T."/>
            <person name="Pelin A."/>
            <person name="Henrissat B."/>
            <person name="Reynolds N.K."/>
            <person name="Benny G.L."/>
            <person name="Smith M.E."/>
            <person name="James T.Y."/>
            <person name="Grigoriev I.V."/>
        </authorList>
    </citation>
    <scope>NUCLEOTIDE SEQUENCE [LARGE SCALE GENOMIC DNA]</scope>
</reference>
<gene>
    <name evidence="3" type="ORF">BDK51DRAFT_31000</name>
</gene>
<feature type="compositionally biased region" description="Basic residues" evidence="2">
    <location>
        <begin position="51"/>
        <end position="66"/>
    </location>
</feature>